<feature type="region of interest" description="Disordered" evidence="1">
    <location>
        <begin position="87"/>
        <end position="111"/>
    </location>
</feature>
<name>A0A7J0DZZ8_9ERIC</name>
<dbReference type="AlphaFoldDB" id="A0A7J0DZZ8"/>
<organism evidence="2 3">
    <name type="scientific">Actinidia rufa</name>
    <dbReference type="NCBI Taxonomy" id="165716"/>
    <lineage>
        <taxon>Eukaryota</taxon>
        <taxon>Viridiplantae</taxon>
        <taxon>Streptophyta</taxon>
        <taxon>Embryophyta</taxon>
        <taxon>Tracheophyta</taxon>
        <taxon>Spermatophyta</taxon>
        <taxon>Magnoliopsida</taxon>
        <taxon>eudicotyledons</taxon>
        <taxon>Gunneridae</taxon>
        <taxon>Pentapetalae</taxon>
        <taxon>asterids</taxon>
        <taxon>Ericales</taxon>
        <taxon>Actinidiaceae</taxon>
        <taxon>Actinidia</taxon>
    </lineage>
</organism>
<protein>
    <submittedName>
        <fullName evidence="2">Uncharacterized protein</fullName>
    </submittedName>
</protein>
<evidence type="ECO:0000313" key="3">
    <source>
        <dbReference type="Proteomes" id="UP000585474"/>
    </source>
</evidence>
<keyword evidence="3" id="KW-1185">Reference proteome</keyword>
<comment type="caution">
    <text evidence="2">The sequence shown here is derived from an EMBL/GenBank/DDBJ whole genome shotgun (WGS) entry which is preliminary data.</text>
</comment>
<gene>
    <name evidence="2" type="ORF">Acr_00g0100760</name>
</gene>
<dbReference type="EMBL" id="BJWL01000464">
    <property type="protein sequence ID" value="GFS46199.1"/>
    <property type="molecule type" value="Genomic_DNA"/>
</dbReference>
<proteinExistence type="predicted"/>
<reference evidence="3" key="1">
    <citation type="submission" date="2019-07" db="EMBL/GenBank/DDBJ databases">
        <title>De Novo Assembly of kiwifruit Actinidia rufa.</title>
        <authorList>
            <person name="Sugita-Konishi S."/>
            <person name="Sato K."/>
            <person name="Mori E."/>
            <person name="Abe Y."/>
            <person name="Kisaki G."/>
            <person name="Hamano K."/>
            <person name="Suezawa K."/>
            <person name="Otani M."/>
            <person name="Fukuda T."/>
            <person name="Manabe T."/>
            <person name="Gomi K."/>
            <person name="Tabuchi M."/>
            <person name="Akimitsu K."/>
            <person name="Kataoka I."/>
        </authorList>
    </citation>
    <scope>NUCLEOTIDE SEQUENCE [LARGE SCALE GENOMIC DNA]</scope>
    <source>
        <strain evidence="3">cv. Fuchu</strain>
    </source>
</reference>
<sequence>MRNLREKPSPGVNSVSFNRRPSRYCTICIKQSLPFCLGNPTMVSLDGARSVKRVTTLVIVAVQFILIGPPTYEDESSEDEAYAHEVFGGGRDQGGRGQRDRRLGNHEQEGRMFGNFESRDYRMKMDLPSFNGNL</sequence>
<feature type="compositionally biased region" description="Basic and acidic residues" evidence="1">
    <location>
        <begin position="93"/>
        <end position="110"/>
    </location>
</feature>
<accession>A0A7J0DZZ8</accession>
<evidence type="ECO:0000256" key="1">
    <source>
        <dbReference type="SAM" id="MobiDB-lite"/>
    </source>
</evidence>
<dbReference type="Proteomes" id="UP000585474">
    <property type="component" value="Unassembled WGS sequence"/>
</dbReference>
<evidence type="ECO:0000313" key="2">
    <source>
        <dbReference type="EMBL" id="GFS46199.1"/>
    </source>
</evidence>